<protein>
    <submittedName>
        <fullName evidence="1">Uncharacterized protein</fullName>
    </submittedName>
</protein>
<proteinExistence type="predicted"/>
<evidence type="ECO:0000313" key="1">
    <source>
        <dbReference type="EMBL" id="CAH0032192.1"/>
    </source>
</evidence>
<dbReference type="AlphaFoldDB" id="A0A9N9VPC2"/>
<keyword evidence="2" id="KW-1185">Reference proteome</keyword>
<organism evidence="1 2">
    <name type="scientific">Clonostachys rhizophaga</name>
    <dbReference type="NCBI Taxonomy" id="160324"/>
    <lineage>
        <taxon>Eukaryota</taxon>
        <taxon>Fungi</taxon>
        <taxon>Dikarya</taxon>
        <taxon>Ascomycota</taxon>
        <taxon>Pezizomycotina</taxon>
        <taxon>Sordariomycetes</taxon>
        <taxon>Hypocreomycetidae</taxon>
        <taxon>Hypocreales</taxon>
        <taxon>Bionectriaceae</taxon>
        <taxon>Clonostachys</taxon>
    </lineage>
</organism>
<name>A0A9N9VPC2_9HYPO</name>
<accession>A0A9N9VPC2</accession>
<dbReference type="Proteomes" id="UP000696573">
    <property type="component" value="Unassembled WGS sequence"/>
</dbReference>
<gene>
    <name evidence="1" type="ORF">CRHIZ90672A_00002314</name>
</gene>
<comment type="caution">
    <text evidence="1">The sequence shown here is derived from an EMBL/GenBank/DDBJ whole genome shotgun (WGS) entry which is preliminary data.</text>
</comment>
<sequence length="124" mass="13036">MDVHFSPEGHGYAPLMQPVDSAELNRDGSPSSWRTLTPKGSEATGSLQVAARGGVLGGCQLGSEAYIRAVLIRAQPVAAAGTLLLLGDDLACLSEAGGPGGCPHVWFRQGSEPWQWRLGREPKV</sequence>
<dbReference type="EMBL" id="CABFNQ020000744">
    <property type="protein sequence ID" value="CAH0032192.1"/>
    <property type="molecule type" value="Genomic_DNA"/>
</dbReference>
<reference evidence="1" key="1">
    <citation type="submission" date="2021-10" db="EMBL/GenBank/DDBJ databases">
        <authorList>
            <person name="Piombo E."/>
        </authorList>
    </citation>
    <scope>NUCLEOTIDE SEQUENCE</scope>
</reference>
<evidence type="ECO:0000313" key="2">
    <source>
        <dbReference type="Proteomes" id="UP000696573"/>
    </source>
</evidence>